<name>A0A0T5X863_9BACT</name>
<dbReference type="STRING" id="592015.HMPREF1705_03452"/>
<dbReference type="PANTHER" id="PTHR42659:SF2">
    <property type="entry name" value="XANTHINE DEHYDROGENASE SUBUNIT C-RELATED"/>
    <property type="match status" value="1"/>
</dbReference>
<dbReference type="OrthoDB" id="9774454at2"/>
<evidence type="ECO:0000256" key="1">
    <source>
        <dbReference type="ARBA" id="ARBA00022630"/>
    </source>
</evidence>
<dbReference type="Gene3D" id="3.30.465.10">
    <property type="match status" value="1"/>
</dbReference>
<keyword evidence="1" id="KW-0285">Flavoprotein</keyword>
<dbReference type="InterPro" id="IPR036683">
    <property type="entry name" value="CO_DH_flav_C_dom_sf"/>
</dbReference>
<organism evidence="5 6">
    <name type="scientific">Acetomicrobium hydrogeniformans ATCC BAA-1850</name>
    <dbReference type="NCBI Taxonomy" id="592015"/>
    <lineage>
        <taxon>Bacteria</taxon>
        <taxon>Thermotogati</taxon>
        <taxon>Synergistota</taxon>
        <taxon>Synergistia</taxon>
        <taxon>Synergistales</taxon>
        <taxon>Acetomicrobiaceae</taxon>
        <taxon>Acetomicrobium</taxon>
    </lineage>
</organism>
<evidence type="ECO:0000256" key="3">
    <source>
        <dbReference type="ARBA" id="ARBA00023002"/>
    </source>
</evidence>
<dbReference type="FunFam" id="3.30.465.10:FF:000017">
    <property type="entry name" value="Xanthine dehydrogenase, FAD binding subunit"/>
    <property type="match status" value="1"/>
</dbReference>
<dbReference type="InterPro" id="IPR016169">
    <property type="entry name" value="FAD-bd_PCMH_sub2"/>
</dbReference>
<feature type="domain" description="FAD-binding PCMH-type" evidence="4">
    <location>
        <begin position="1"/>
        <end position="177"/>
    </location>
</feature>
<dbReference type="EMBL" id="ACJX03000001">
    <property type="protein sequence ID" value="KRT34523.1"/>
    <property type="molecule type" value="Genomic_DNA"/>
</dbReference>
<protein>
    <submittedName>
        <fullName evidence="5">FAD binding domain in molybdopterin dehydrogenase</fullName>
    </submittedName>
</protein>
<dbReference type="SUPFAM" id="SSF55447">
    <property type="entry name" value="CO dehydrogenase flavoprotein C-terminal domain-like"/>
    <property type="match status" value="1"/>
</dbReference>
<dbReference type="InterPro" id="IPR016167">
    <property type="entry name" value="FAD-bd_PCMH_sub1"/>
</dbReference>
<evidence type="ECO:0000313" key="6">
    <source>
        <dbReference type="Proteomes" id="UP000005273"/>
    </source>
</evidence>
<dbReference type="Proteomes" id="UP000005273">
    <property type="component" value="Unassembled WGS sequence"/>
</dbReference>
<dbReference type="Pfam" id="PF03450">
    <property type="entry name" value="CO_deh_flav_C"/>
    <property type="match status" value="1"/>
</dbReference>
<accession>A0A0T5X863</accession>
<reference evidence="6" key="1">
    <citation type="submission" date="2012-09" db="EMBL/GenBank/DDBJ databases">
        <authorList>
            <person name="Weinstock G."/>
            <person name="Sodergren E."/>
            <person name="Clifton S."/>
            <person name="Fulton L."/>
            <person name="Fulton B."/>
            <person name="Courtney L."/>
            <person name="Fronick C."/>
            <person name="Harrison M."/>
            <person name="Strong C."/>
            <person name="Farmer C."/>
            <person name="Delehaunty K."/>
            <person name="Markovic C."/>
            <person name="Hall O."/>
            <person name="Minx P."/>
            <person name="Tomlinson C."/>
            <person name="Mitreva M."/>
            <person name="Nelson J."/>
            <person name="Hou S."/>
            <person name="Wollam A."/>
            <person name="Pepin K.H."/>
            <person name="Johnson M."/>
            <person name="Bhonagiri V."/>
            <person name="Nash W.E."/>
            <person name="Suruliraj S."/>
            <person name="Warren W."/>
            <person name="Chinwalla A."/>
            <person name="Mardis E.R."/>
            <person name="Wilson R.K."/>
        </authorList>
    </citation>
    <scope>NUCLEOTIDE SEQUENCE [LARGE SCALE GENOMIC DNA]</scope>
    <source>
        <strain evidence="6">OS1</strain>
    </source>
</reference>
<dbReference type="PANTHER" id="PTHR42659">
    <property type="entry name" value="XANTHINE DEHYDROGENASE SUBUNIT C-RELATED"/>
    <property type="match status" value="1"/>
</dbReference>
<keyword evidence="6" id="KW-1185">Reference proteome</keyword>
<dbReference type="SUPFAM" id="SSF56176">
    <property type="entry name" value="FAD-binding/transporter-associated domain-like"/>
    <property type="match status" value="1"/>
</dbReference>
<dbReference type="InterPro" id="IPR051312">
    <property type="entry name" value="Diverse_Substr_Oxidored"/>
</dbReference>
<dbReference type="AlphaFoldDB" id="A0A0T5X863"/>
<dbReference type="InterPro" id="IPR036318">
    <property type="entry name" value="FAD-bd_PCMH-like_sf"/>
</dbReference>
<comment type="caution">
    <text evidence="5">The sequence shown here is derived from an EMBL/GenBank/DDBJ whole genome shotgun (WGS) entry which is preliminary data.</text>
</comment>
<dbReference type="SMART" id="SM01092">
    <property type="entry name" value="CO_deh_flav_C"/>
    <property type="match status" value="1"/>
</dbReference>
<dbReference type="Pfam" id="PF00941">
    <property type="entry name" value="FAD_binding_5"/>
    <property type="match status" value="1"/>
</dbReference>
<dbReference type="InterPro" id="IPR002346">
    <property type="entry name" value="Mopterin_DH_FAD-bd"/>
</dbReference>
<dbReference type="Gene3D" id="3.30.43.10">
    <property type="entry name" value="Uridine Diphospho-n-acetylenolpyruvylglucosamine Reductase, domain 2"/>
    <property type="match status" value="1"/>
</dbReference>
<dbReference type="Gene3D" id="3.30.390.50">
    <property type="entry name" value="CO dehydrogenase flavoprotein, C-terminal domain"/>
    <property type="match status" value="1"/>
</dbReference>
<keyword evidence="3" id="KW-0560">Oxidoreductase</keyword>
<proteinExistence type="predicted"/>
<dbReference type="GO" id="GO:0016491">
    <property type="term" value="F:oxidoreductase activity"/>
    <property type="evidence" value="ECO:0007669"/>
    <property type="project" value="UniProtKB-KW"/>
</dbReference>
<evidence type="ECO:0000259" key="4">
    <source>
        <dbReference type="PROSITE" id="PS51387"/>
    </source>
</evidence>
<sequence>MIDYEFFKAPSLKEALEFLSSHEGVKAIAGGTDLLVDIRKENARAKGFGYLLDISGLKELKFIEERKDCVAIGALSTHTMLVESPVINKYFSLLASAAKTIGSTQIRNRGTVGGNINNASPAADLIPPLIALGAHVKLSSRKGERKLPLGEFLAGPYRTNRQSDEIMTEVCVPLLGEGYFANFQKIGRRKAMNIARINLAVVLGIKDDTVFDPRIVPGAATAYPIRFGKTEEAIAGKRIGEIDLPEIGERASEEMISATGVRWSTPYKRIALASLVKRALETIFAEAKANE</sequence>
<dbReference type="RefSeq" id="WP_009200599.1">
    <property type="nucleotide sequence ID" value="NZ_ACJX03000001.1"/>
</dbReference>
<dbReference type="InterPro" id="IPR016166">
    <property type="entry name" value="FAD-bd_PCMH"/>
</dbReference>
<keyword evidence="2" id="KW-0274">FAD</keyword>
<dbReference type="GO" id="GO:0071949">
    <property type="term" value="F:FAD binding"/>
    <property type="evidence" value="ECO:0007669"/>
    <property type="project" value="InterPro"/>
</dbReference>
<dbReference type="PROSITE" id="PS51387">
    <property type="entry name" value="FAD_PCMH"/>
    <property type="match status" value="1"/>
</dbReference>
<evidence type="ECO:0000256" key="2">
    <source>
        <dbReference type="ARBA" id="ARBA00022827"/>
    </source>
</evidence>
<dbReference type="eggNOG" id="COG1319">
    <property type="taxonomic scope" value="Bacteria"/>
</dbReference>
<evidence type="ECO:0000313" key="5">
    <source>
        <dbReference type="EMBL" id="KRT34523.1"/>
    </source>
</evidence>
<gene>
    <name evidence="5" type="ORF">HMPREF1705_03452</name>
</gene>
<dbReference type="InterPro" id="IPR005107">
    <property type="entry name" value="CO_DH_flav_C"/>
</dbReference>